<gene>
    <name evidence="1" type="ORF">SDC9_141457</name>
</gene>
<sequence>MSELADKLPTDVLFTLTSDKSTVTAYIKGVPTVLTNAGNGYKLTLESGEGVFITIE</sequence>
<comment type="caution">
    <text evidence="1">The sequence shown here is derived from an EMBL/GenBank/DDBJ whole genome shotgun (WGS) entry which is preliminary data.</text>
</comment>
<evidence type="ECO:0000313" key="1">
    <source>
        <dbReference type="EMBL" id="MPM94311.1"/>
    </source>
</evidence>
<proteinExistence type="predicted"/>
<accession>A0A645DYC0</accession>
<organism evidence="1">
    <name type="scientific">bioreactor metagenome</name>
    <dbReference type="NCBI Taxonomy" id="1076179"/>
    <lineage>
        <taxon>unclassified sequences</taxon>
        <taxon>metagenomes</taxon>
        <taxon>ecological metagenomes</taxon>
    </lineage>
</organism>
<protein>
    <submittedName>
        <fullName evidence="1">Uncharacterized protein</fullName>
    </submittedName>
</protein>
<dbReference type="EMBL" id="VSSQ01040969">
    <property type="protein sequence ID" value="MPM94311.1"/>
    <property type="molecule type" value="Genomic_DNA"/>
</dbReference>
<name>A0A645DYC0_9ZZZZ</name>
<dbReference type="AlphaFoldDB" id="A0A645DYC0"/>
<reference evidence="1" key="1">
    <citation type="submission" date="2019-08" db="EMBL/GenBank/DDBJ databases">
        <authorList>
            <person name="Kucharzyk K."/>
            <person name="Murdoch R.W."/>
            <person name="Higgins S."/>
            <person name="Loffler F."/>
        </authorList>
    </citation>
    <scope>NUCLEOTIDE SEQUENCE</scope>
</reference>